<sequence length="362" mass="41581">MKLTRAKRYMSSLPPSWTIESASWYHSNLTQAWKWMPSPTLATSRKPSPFSVTKAKSRRMLSLFAVTEFATTLDETVRGSAYPWRKGCLFSLDVEKAKQRCLSPSREVSVQEEPSRLDRVLPKPVDSIAQQPKGAKWPNQTKRPKCSATSTESSSTATYSSTKFEVKFPSRSFDSLRHWPSRSRQRLSRDDLGRDNPAWSRLSADRRYRDGLSLSQTEKHSQSISALGSLMAIAKETEDKYSGLDSGGSISHDDRHDFGFPVSNLHFLDREKRHSSTVRHRRMEERERRNGYNESVSRVNSKTRYKAWAAETNLSWPRWSQSGWDDFISAETLLLTLRGWVMGRIKYGKNGFRTHEEERSNG</sequence>
<dbReference type="AlphaFoldDB" id="A0A371GWS7"/>
<feature type="compositionally biased region" description="Basic and acidic residues" evidence="1">
    <location>
        <begin position="282"/>
        <end position="291"/>
    </location>
</feature>
<keyword evidence="3" id="KW-1185">Reference proteome</keyword>
<feature type="non-terminal residue" evidence="2">
    <location>
        <position position="1"/>
    </location>
</feature>
<gene>
    <name evidence="2" type="ORF">CR513_22528</name>
</gene>
<feature type="region of interest" description="Disordered" evidence="1">
    <location>
        <begin position="104"/>
        <end position="154"/>
    </location>
</feature>
<reference evidence="2" key="1">
    <citation type="submission" date="2018-05" db="EMBL/GenBank/DDBJ databases">
        <title>Draft genome of Mucuna pruriens seed.</title>
        <authorList>
            <person name="Nnadi N.E."/>
            <person name="Vos R."/>
            <person name="Hasami M.H."/>
            <person name="Devisetty U.K."/>
            <person name="Aguiy J.C."/>
        </authorList>
    </citation>
    <scope>NUCLEOTIDE SEQUENCE [LARGE SCALE GENOMIC DNA]</scope>
    <source>
        <strain evidence="2">JCA_2017</strain>
    </source>
</reference>
<accession>A0A371GWS7</accession>
<dbReference type="Proteomes" id="UP000257109">
    <property type="component" value="Unassembled WGS sequence"/>
</dbReference>
<evidence type="ECO:0000313" key="3">
    <source>
        <dbReference type="Proteomes" id="UP000257109"/>
    </source>
</evidence>
<evidence type="ECO:0000256" key="1">
    <source>
        <dbReference type="SAM" id="MobiDB-lite"/>
    </source>
</evidence>
<dbReference type="EMBL" id="QJKJ01004232">
    <property type="protein sequence ID" value="RDX95004.1"/>
    <property type="molecule type" value="Genomic_DNA"/>
</dbReference>
<proteinExistence type="predicted"/>
<name>A0A371GWS7_MUCPR</name>
<feature type="non-terminal residue" evidence="2">
    <location>
        <position position="362"/>
    </location>
</feature>
<evidence type="ECO:0000313" key="2">
    <source>
        <dbReference type="EMBL" id="RDX95004.1"/>
    </source>
</evidence>
<organism evidence="2 3">
    <name type="scientific">Mucuna pruriens</name>
    <name type="common">Velvet bean</name>
    <name type="synonym">Dolichos pruriens</name>
    <dbReference type="NCBI Taxonomy" id="157652"/>
    <lineage>
        <taxon>Eukaryota</taxon>
        <taxon>Viridiplantae</taxon>
        <taxon>Streptophyta</taxon>
        <taxon>Embryophyta</taxon>
        <taxon>Tracheophyta</taxon>
        <taxon>Spermatophyta</taxon>
        <taxon>Magnoliopsida</taxon>
        <taxon>eudicotyledons</taxon>
        <taxon>Gunneridae</taxon>
        <taxon>Pentapetalae</taxon>
        <taxon>rosids</taxon>
        <taxon>fabids</taxon>
        <taxon>Fabales</taxon>
        <taxon>Fabaceae</taxon>
        <taxon>Papilionoideae</taxon>
        <taxon>50 kb inversion clade</taxon>
        <taxon>NPAAA clade</taxon>
        <taxon>indigoferoid/millettioid clade</taxon>
        <taxon>Phaseoleae</taxon>
        <taxon>Mucuna</taxon>
    </lineage>
</organism>
<comment type="caution">
    <text evidence="2">The sequence shown here is derived from an EMBL/GenBank/DDBJ whole genome shotgun (WGS) entry which is preliminary data.</text>
</comment>
<protein>
    <submittedName>
        <fullName evidence="2">Uncharacterized protein</fullName>
    </submittedName>
</protein>
<feature type="region of interest" description="Disordered" evidence="1">
    <location>
        <begin position="276"/>
        <end position="295"/>
    </location>
</feature>